<dbReference type="Proteomes" id="UP001162131">
    <property type="component" value="Unassembled WGS sequence"/>
</dbReference>
<evidence type="ECO:0000313" key="2">
    <source>
        <dbReference type="Proteomes" id="UP001162131"/>
    </source>
</evidence>
<comment type="caution">
    <text evidence="1">The sequence shown here is derived from an EMBL/GenBank/DDBJ whole genome shotgun (WGS) entry which is preliminary data.</text>
</comment>
<dbReference type="InterPro" id="IPR006652">
    <property type="entry name" value="Kelch_1"/>
</dbReference>
<reference evidence="1" key="1">
    <citation type="submission" date="2021-09" db="EMBL/GenBank/DDBJ databases">
        <authorList>
            <consortium name="AG Swart"/>
            <person name="Singh M."/>
            <person name="Singh A."/>
            <person name="Seah K."/>
            <person name="Emmerich C."/>
        </authorList>
    </citation>
    <scope>NUCLEOTIDE SEQUENCE</scope>
    <source>
        <strain evidence="1">ATCC30299</strain>
    </source>
</reference>
<protein>
    <submittedName>
        <fullName evidence="1">Uncharacterized protein</fullName>
    </submittedName>
</protein>
<sequence length="399" mass="47024">MSSINRFKKNACTCKFSKCNQEAEFSCKCSESFWCKNHIKTHQISSTKVHLVNSLLIGVYDLTKKAIMKVLAKERSKLREMNTKIQEFISENNFSFKAILSVTLKEITNNIILIDQICVELMKTKKIHKFEKKAFLKALILSPQEGIRVIKKLLNWNWSFENDDFYITTLKTLKSKQIEIQEFENWILSLETFARDDDIETINKSLKDEIDLKFNLNFNTDKLLIYLCISEKIKSSYQEYLERYENINRVLKRYIDNLSYDTNNLYHINFKDDITGLWTINIETRLKEWQKLPTPYIMGYRDCAVKLPNSELFCFGGSNINTGAAYILDLQSWTIRKYLPSTNPRIHSGGIFYKNAVYVFGGQDRNSFDCRDVEKFDLEKNKWVIENYIDTIYLLRAVH</sequence>
<dbReference type="SUPFAM" id="SSF117281">
    <property type="entry name" value="Kelch motif"/>
    <property type="match status" value="1"/>
</dbReference>
<dbReference type="InterPro" id="IPR015915">
    <property type="entry name" value="Kelch-typ_b-propeller"/>
</dbReference>
<proteinExistence type="predicted"/>
<evidence type="ECO:0000313" key="1">
    <source>
        <dbReference type="EMBL" id="CAG9315145.1"/>
    </source>
</evidence>
<dbReference type="AlphaFoldDB" id="A0AAU9ITS3"/>
<name>A0AAU9ITS3_9CILI</name>
<keyword evidence="2" id="KW-1185">Reference proteome</keyword>
<dbReference type="Gene3D" id="2.120.10.80">
    <property type="entry name" value="Kelch-type beta propeller"/>
    <property type="match status" value="1"/>
</dbReference>
<accession>A0AAU9ITS3</accession>
<dbReference type="EMBL" id="CAJZBQ010000013">
    <property type="protein sequence ID" value="CAG9315145.1"/>
    <property type="molecule type" value="Genomic_DNA"/>
</dbReference>
<organism evidence="1 2">
    <name type="scientific">Blepharisma stoltei</name>
    <dbReference type="NCBI Taxonomy" id="1481888"/>
    <lineage>
        <taxon>Eukaryota</taxon>
        <taxon>Sar</taxon>
        <taxon>Alveolata</taxon>
        <taxon>Ciliophora</taxon>
        <taxon>Postciliodesmatophora</taxon>
        <taxon>Heterotrichea</taxon>
        <taxon>Heterotrichida</taxon>
        <taxon>Blepharismidae</taxon>
        <taxon>Blepharisma</taxon>
    </lineage>
</organism>
<gene>
    <name evidence="1" type="ORF">BSTOLATCC_MIC12919</name>
</gene>
<dbReference type="Pfam" id="PF01344">
    <property type="entry name" value="Kelch_1"/>
    <property type="match status" value="1"/>
</dbReference>